<organism evidence="1">
    <name type="scientific">Leptocylindrus danicus</name>
    <dbReference type="NCBI Taxonomy" id="163516"/>
    <lineage>
        <taxon>Eukaryota</taxon>
        <taxon>Sar</taxon>
        <taxon>Stramenopiles</taxon>
        <taxon>Ochrophyta</taxon>
        <taxon>Bacillariophyta</taxon>
        <taxon>Coscinodiscophyceae</taxon>
        <taxon>Chaetocerotophycidae</taxon>
        <taxon>Leptocylindrales</taxon>
        <taxon>Leptocylindraceae</taxon>
        <taxon>Leptocylindrus</taxon>
    </lineage>
</organism>
<dbReference type="AlphaFoldDB" id="A0A7S2K3B2"/>
<proteinExistence type="predicted"/>
<protein>
    <submittedName>
        <fullName evidence="1">Uncharacterized protein</fullName>
    </submittedName>
</protein>
<evidence type="ECO:0000313" key="1">
    <source>
        <dbReference type="EMBL" id="CAD9564274.1"/>
    </source>
</evidence>
<name>A0A7S2K3B2_9STRA</name>
<sequence>MDSNLLWYSYNGNSDAKCDNRYDQNILQLYYLLKLFHVDPNRPFNVEPRNLELDKVLNYCNKRLTFESKGDEAEVLKLLIEMIYSFFPDLRKVSPSPLVLDKDVAQFPIMNGGSTSPKFVSHLIQKAIEDGMEDGKLGHLAGRLYLLALKKQSNPVHELNSAVACALLSSKNSHPPCLTYSVLCSDPLVLLKCELIIWKHRGLREIVLTVLLNLLDLNEVEVLARATTSSDVKNELILSRDALVVRCLLTLQSGVSEIFQNGASGNYIMRDKKTLALLRSLVTRRRGLTPLVVKQGLPELSLNYLIEFVPETFMDADILLLKLQEKILSPVERLCVADAALRIAIKYGVRNEEKAQQLAFAAISVMVNSFYIALGPTGVSVNALREENSEIDVCQKCRHSLFRMIKAMQNIHGNRDGLKNECSLALSKLAGLCKQEGEVKVQQKRSTLQHIWDAITMSINAMGGRVQV</sequence>
<accession>A0A7S2K3B2</accession>
<dbReference type="EMBL" id="HBGY01007103">
    <property type="protein sequence ID" value="CAD9564274.1"/>
    <property type="molecule type" value="Transcribed_RNA"/>
</dbReference>
<reference evidence="1" key="1">
    <citation type="submission" date="2021-01" db="EMBL/GenBank/DDBJ databases">
        <authorList>
            <person name="Corre E."/>
            <person name="Pelletier E."/>
            <person name="Niang G."/>
            <person name="Scheremetjew M."/>
            <person name="Finn R."/>
            <person name="Kale V."/>
            <person name="Holt S."/>
            <person name="Cochrane G."/>
            <person name="Meng A."/>
            <person name="Brown T."/>
            <person name="Cohen L."/>
        </authorList>
    </citation>
    <scope>NUCLEOTIDE SEQUENCE</scope>
    <source>
        <strain evidence="1">B650</strain>
    </source>
</reference>
<gene>
    <name evidence="1" type="ORF">LDAN0321_LOCUS4409</name>
</gene>